<reference evidence="6" key="1">
    <citation type="submission" date="2010-07" db="EMBL/GenBank/DDBJ databases">
        <title>Complete sequence of Clostridium saccharolyticum WM1.</title>
        <authorList>
            <consortium name="US DOE Joint Genome Institute"/>
            <person name="Lucas S."/>
            <person name="Copeland A."/>
            <person name="Lapidus A."/>
            <person name="Cheng J.-F."/>
            <person name="Bruce D."/>
            <person name="Goodwin L."/>
            <person name="Pitluck S."/>
            <person name="Chertkov O."/>
            <person name="Detter J.C."/>
            <person name="Han C."/>
            <person name="Tapia R."/>
            <person name="Land M."/>
            <person name="Hauser L."/>
            <person name="Chang Y.-J."/>
            <person name="Jeffries C."/>
            <person name="Kyrpides N."/>
            <person name="Ivanova N."/>
            <person name="Mikhailova N."/>
            <person name="Mouttaki H."/>
            <person name="Lin L."/>
            <person name="Zhou J."/>
            <person name="Hemme C.L."/>
            <person name="Woyke T."/>
        </authorList>
    </citation>
    <scope>NUCLEOTIDE SEQUENCE [LARGE SCALE GENOMIC DNA]</scope>
    <source>
        <strain evidence="6">WM1</strain>
    </source>
</reference>
<dbReference type="Proteomes" id="UP000001662">
    <property type="component" value="Chromosome"/>
</dbReference>
<evidence type="ECO:0000259" key="5">
    <source>
        <dbReference type="Pfam" id="PF13407"/>
    </source>
</evidence>
<evidence type="ECO:0000313" key="6">
    <source>
        <dbReference type="EMBL" id="ADL04493.1"/>
    </source>
</evidence>
<dbReference type="GO" id="GO:0030313">
    <property type="term" value="C:cell envelope"/>
    <property type="evidence" value="ECO:0007669"/>
    <property type="project" value="UniProtKB-SubCell"/>
</dbReference>
<dbReference type="GO" id="GO:0030246">
    <property type="term" value="F:carbohydrate binding"/>
    <property type="evidence" value="ECO:0007669"/>
    <property type="project" value="UniProtKB-ARBA"/>
</dbReference>
<evidence type="ECO:0000256" key="2">
    <source>
        <dbReference type="ARBA" id="ARBA00007639"/>
    </source>
</evidence>
<dbReference type="Pfam" id="PF13407">
    <property type="entry name" value="Peripla_BP_4"/>
    <property type="match status" value="1"/>
</dbReference>
<dbReference type="SUPFAM" id="SSF53822">
    <property type="entry name" value="Periplasmic binding protein-like I"/>
    <property type="match status" value="1"/>
</dbReference>
<protein>
    <submittedName>
        <fullName evidence="6">Periplasmic binding protein/LacI transcriptional regulator</fullName>
    </submittedName>
</protein>
<keyword evidence="3 4" id="KW-0732">Signal</keyword>
<feature type="chain" id="PRO_5038541162" evidence="4">
    <location>
        <begin position="21"/>
        <end position="337"/>
    </location>
</feature>
<evidence type="ECO:0000256" key="1">
    <source>
        <dbReference type="ARBA" id="ARBA00004196"/>
    </source>
</evidence>
<proteinExistence type="inferred from homology"/>
<dbReference type="KEGG" id="csh:Closa_1914"/>
<dbReference type="eggNOG" id="COG1879">
    <property type="taxonomic scope" value="Bacteria"/>
</dbReference>
<keyword evidence="7" id="KW-1185">Reference proteome</keyword>
<name>D9R042_LACSW</name>
<comment type="subcellular location">
    <subcellularLocation>
        <location evidence="1">Cell envelope</location>
    </subcellularLocation>
</comment>
<evidence type="ECO:0000256" key="3">
    <source>
        <dbReference type="ARBA" id="ARBA00022729"/>
    </source>
</evidence>
<dbReference type="PANTHER" id="PTHR46847:SF1">
    <property type="entry name" value="D-ALLOSE-BINDING PERIPLASMIC PROTEIN-RELATED"/>
    <property type="match status" value="1"/>
</dbReference>
<sequence>MKRKVLAAVLSMGMIVSMCAGCSSGQKEAAATTGATTAAATEAATTTAGETKKEEASGGGAHKVYLITMDQMDQHWVNVDAGAQKAVKELGNVDYKWLAPDVKDDAKQIECINNAVAGGAEAILLAANGPDAVTASLQEAMDAGVKVVYVDSAASLPAIQTLATDNKAAGKTAGEEMIKALKAKGIESGKIGIVNVNAATASTVAREEGFRSAFEGSKFEILETQYGEGDAAKSKDIAANYITQGCVGIFGANEGSTVGTGNAIQEAGETVIGVGFDKSDMILQLIKDGYLLATMAQNPDVMGYEGVKTAVNALEGKDTGDKNVDTGVSVLTKETVK</sequence>
<dbReference type="RefSeq" id="WP_013272582.1">
    <property type="nucleotide sequence ID" value="NC_014376.1"/>
</dbReference>
<feature type="domain" description="Periplasmic binding protein" evidence="5">
    <location>
        <begin position="67"/>
        <end position="318"/>
    </location>
</feature>
<accession>D9R042</accession>
<dbReference type="Gene3D" id="3.40.50.2300">
    <property type="match status" value="2"/>
</dbReference>
<dbReference type="AlphaFoldDB" id="D9R042"/>
<evidence type="ECO:0000256" key="4">
    <source>
        <dbReference type="SAM" id="SignalP"/>
    </source>
</evidence>
<dbReference type="HOGENOM" id="CLU_037628_3_3_9"/>
<dbReference type="PaxDb" id="610130-Closa_1914"/>
<comment type="similarity">
    <text evidence="2">Belongs to the bacterial solute-binding protein 2 family.</text>
</comment>
<dbReference type="PANTHER" id="PTHR46847">
    <property type="entry name" value="D-ALLOSE-BINDING PERIPLASMIC PROTEIN-RELATED"/>
    <property type="match status" value="1"/>
</dbReference>
<dbReference type="EMBL" id="CP002109">
    <property type="protein sequence ID" value="ADL04493.1"/>
    <property type="molecule type" value="Genomic_DNA"/>
</dbReference>
<organism evidence="6 7">
    <name type="scientific">Lacrimispora saccharolytica (strain ATCC 35040 / DSM 2544 / NRCC 2533 / WM1)</name>
    <name type="common">Clostridium saccharolyticum</name>
    <dbReference type="NCBI Taxonomy" id="610130"/>
    <lineage>
        <taxon>Bacteria</taxon>
        <taxon>Bacillati</taxon>
        <taxon>Bacillota</taxon>
        <taxon>Clostridia</taxon>
        <taxon>Lachnospirales</taxon>
        <taxon>Lachnospiraceae</taxon>
        <taxon>Lacrimispora</taxon>
    </lineage>
</organism>
<dbReference type="InterPro" id="IPR028082">
    <property type="entry name" value="Peripla_BP_I"/>
</dbReference>
<feature type="signal peptide" evidence="4">
    <location>
        <begin position="1"/>
        <end position="20"/>
    </location>
</feature>
<dbReference type="CDD" id="cd20008">
    <property type="entry name" value="PBP1_ABC_sugar_binding-like"/>
    <property type="match status" value="1"/>
</dbReference>
<dbReference type="InterPro" id="IPR025997">
    <property type="entry name" value="SBP_2_dom"/>
</dbReference>
<dbReference type="STRING" id="610130.Closa_1914"/>
<gene>
    <name evidence="6" type="ordered locus">Closa_1914</name>
</gene>
<evidence type="ECO:0000313" key="7">
    <source>
        <dbReference type="Proteomes" id="UP000001662"/>
    </source>
</evidence>